<gene>
    <name evidence="3" type="ORF">C5L32_001447</name>
</gene>
<dbReference type="GO" id="GO:0006402">
    <property type="term" value="P:mRNA catabolic process"/>
    <property type="evidence" value="ECO:0007669"/>
    <property type="project" value="TreeGrafter"/>
</dbReference>
<evidence type="ECO:0000256" key="1">
    <source>
        <dbReference type="ARBA" id="ARBA00007521"/>
    </source>
</evidence>
<dbReference type="EMBL" id="PUFP01000029">
    <property type="protein sequence ID" value="TDG79216.1"/>
    <property type="molecule type" value="Genomic_DNA"/>
</dbReference>
<protein>
    <submittedName>
        <fullName evidence="3">Uncharacterized protein</fullName>
    </submittedName>
</protein>
<dbReference type="AlphaFoldDB" id="A0A4R5NR20"/>
<comment type="similarity">
    <text evidence="1">Belongs to the PemK/MazF family.</text>
</comment>
<dbReference type="Pfam" id="PF02452">
    <property type="entry name" value="PemK_toxin"/>
    <property type="match status" value="1"/>
</dbReference>
<dbReference type="PANTHER" id="PTHR33988">
    <property type="entry name" value="ENDORIBONUCLEASE MAZF-RELATED"/>
    <property type="match status" value="1"/>
</dbReference>
<dbReference type="Proteomes" id="UP000295181">
    <property type="component" value="Unassembled WGS sequence"/>
</dbReference>
<proteinExistence type="inferred from homology"/>
<dbReference type="RefSeq" id="WP_013728833.1">
    <property type="nucleotide sequence ID" value="NZ_AZDM01000002.1"/>
</dbReference>
<evidence type="ECO:0000313" key="4">
    <source>
        <dbReference type="Proteomes" id="UP000295181"/>
    </source>
</evidence>
<dbReference type="Gene3D" id="2.30.30.110">
    <property type="match status" value="1"/>
</dbReference>
<evidence type="ECO:0000256" key="2">
    <source>
        <dbReference type="ARBA" id="ARBA00022649"/>
    </source>
</evidence>
<comment type="caution">
    <text evidence="3">The sequence shown here is derived from an EMBL/GenBank/DDBJ whole genome shotgun (WGS) entry which is preliminary data.</text>
</comment>
<dbReference type="GO" id="GO:0003677">
    <property type="term" value="F:DNA binding"/>
    <property type="evidence" value="ECO:0007669"/>
    <property type="project" value="InterPro"/>
</dbReference>
<sequence>MSNHPITHYDYHGYTPKQGDLVYINFDPSIGREIKKRRPAIVVSSDAFNSRTGFVTICPITSTIRDLPFFINLHGNKLHGQINASQLRTIDFMAKERHIEFVERAASTDFMQTAKIIMDGLGFESIINNL</sequence>
<accession>A0A4R5NR20</accession>
<dbReference type="GO" id="GO:0004521">
    <property type="term" value="F:RNA endonuclease activity"/>
    <property type="evidence" value="ECO:0007669"/>
    <property type="project" value="TreeGrafter"/>
</dbReference>
<evidence type="ECO:0000313" key="3">
    <source>
        <dbReference type="EMBL" id="TDG79216.1"/>
    </source>
</evidence>
<dbReference type="InterPro" id="IPR003477">
    <property type="entry name" value="PemK-like"/>
</dbReference>
<dbReference type="SUPFAM" id="SSF50118">
    <property type="entry name" value="Cell growth inhibitor/plasmid maintenance toxic component"/>
    <property type="match status" value="1"/>
</dbReference>
<organism evidence="3 4">
    <name type="scientific">Lentilactobacillus buchneri DSM 20057</name>
    <dbReference type="NCBI Taxonomy" id="1423728"/>
    <lineage>
        <taxon>Bacteria</taxon>
        <taxon>Bacillati</taxon>
        <taxon>Bacillota</taxon>
        <taxon>Bacilli</taxon>
        <taxon>Lactobacillales</taxon>
        <taxon>Lactobacillaceae</taxon>
        <taxon>Lentilactobacillus</taxon>
    </lineage>
</organism>
<reference evidence="3 4" key="1">
    <citation type="journal article" date="2019" name="Appl. Microbiol. Biotechnol.">
        <title>Uncovering carbohydrate metabolism through a genotype-phenotype association study of 56 lactic acid bacteria genomes.</title>
        <authorList>
            <person name="Buron-Moles G."/>
            <person name="Chailyan A."/>
            <person name="Dolejs I."/>
            <person name="Forster J."/>
            <person name="Miks M.H."/>
        </authorList>
    </citation>
    <scope>NUCLEOTIDE SEQUENCE [LARGE SCALE GENOMIC DNA]</scope>
    <source>
        <strain evidence="3 4">ATCC 4005</strain>
    </source>
</reference>
<dbReference type="GeneID" id="72460765"/>
<dbReference type="GO" id="GO:0016075">
    <property type="term" value="P:rRNA catabolic process"/>
    <property type="evidence" value="ECO:0007669"/>
    <property type="project" value="TreeGrafter"/>
</dbReference>
<keyword evidence="2" id="KW-1277">Toxin-antitoxin system</keyword>
<dbReference type="InterPro" id="IPR011067">
    <property type="entry name" value="Plasmid_toxin/cell-grow_inhib"/>
</dbReference>
<dbReference type="PANTHER" id="PTHR33988:SF3">
    <property type="entry name" value="ENDORIBONUCLEASE TOXIN CHPB-RELATED"/>
    <property type="match status" value="1"/>
</dbReference>
<name>A0A4R5NR20_LENBU</name>